<reference evidence="8 9" key="1">
    <citation type="journal article" date="2018" name="BMC Genomics">
        <title>Genomic comparison of Trypanosoma conorhini and Trypanosoma rangeli to Trypanosoma cruzi strains of high and low virulence.</title>
        <authorList>
            <person name="Bradwell K.R."/>
            <person name="Koparde V.N."/>
            <person name="Matveyev A.V."/>
            <person name="Serrano M.G."/>
            <person name="Alves J.M."/>
            <person name="Parikh H."/>
            <person name="Huang B."/>
            <person name="Lee V."/>
            <person name="Espinosa-Alvarez O."/>
            <person name="Ortiz P.A."/>
            <person name="Costa-Martins A.G."/>
            <person name="Teixeira M.M."/>
            <person name="Buck G.A."/>
        </authorList>
    </citation>
    <scope>NUCLEOTIDE SEQUENCE [LARGE SCALE GENOMIC DNA]</scope>
    <source>
        <strain evidence="8 9">025E</strain>
    </source>
</reference>
<dbReference type="PROSITE" id="PS01358">
    <property type="entry name" value="ZF_RANBP2_1"/>
    <property type="match status" value="1"/>
</dbReference>
<keyword evidence="1" id="KW-0808">Transferase</keyword>
<dbReference type="PROSITE" id="PS50237">
    <property type="entry name" value="HECT"/>
    <property type="match status" value="1"/>
</dbReference>
<dbReference type="RefSeq" id="XP_029232429.1">
    <property type="nucleotide sequence ID" value="XM_029367471.1"/>
</dbReference>
<evidence type="ECO:0000313" key="8">
    <source>
        <dbReference type="EMBL" id="RNF27223.1"/>
    </source>
</evidence>
<sequence length="1282" mass="140540">MLFEFDCELKKPPYENLSDLCTILVIAEEGTDFPVQRVFAAINAALQKAGEDGNVVVLAARALALILDKFSRKLPASVLAGTTSVVETCFKKLFSFVKQCPVRLQYTKTTEKELKEELLACLSLAGNCEAVARVAPTTEEHLKFCFSSLDGSKWMACKVLHHCIGMMRRGVVQNAGDHELLVQLLQHHLGFLSQLPIDHEWEELLRTVVEGIITYRAWCVPQLPLRRKRARGAEENNSKTARKADSAFEEASLKNATEALLAIGERVCSSGVSPSIVELTLACVASVVEVSSPASEVNAKAIGWVTRLLQQTAVPSAGYSSPFDADPHSAASGDRLWTDVSQSLPSLQWVVPPLAWSALVLLSKLCGAAFGIRGEHMWAFRSVDGEYFPYRRDDREQLTAMFFAAGESDSAPERRRRFDLRAMTDNRSFPSALRRMHFQPVPSAFVYDEKLSVPPASIHIKSEVAALIQDALLPFTFGHSKTASLARAIRLYVICGGAPTTSEDVVVVFRSLSAEQRPRVVETISAALLQRDKEWAPVLLEAGVADALTALPTSTAAKTTKKVAVNASPTQHRLPVAELIRSAGSSPKAAPMQLPPLTELPAFLSHASPSELLAFVEALDTSSLPRQELKKLCAELAANDPRHGFWLRDAAYHYILRALHTTGVSKRQQKDLRDALFYKCYSVGICAPAQGEKSQLFCPNGHPLRVHFSVDWTCNKCGKTNVFGSLACRDCDYDLCIGCTNKKISRVDANVSANVGDIVRYWRECQAKGGSGEASLQKKLQHSLLFISKGVLPATTPASRLKEEEVHFAEVGNPCKCNLTAPLLVASPVEHAAYESPLQVLLGAVGAPPQWGDVESAIVDVLEAFGGDIFEKGLAGIPTRVAQLLEVASPYLSIPFKRDTAHFLAVGCRRFALFHLQGLGAPVRGSVSGEIASNGLPTKFTVNRETNAMTQALFDAFLQYPSIRNKVEFKFQGEEGTGEGPTQELYAELSQRYRDMAALWHERDDGRREAFPTLRQVHAEEFFVLGAACARAFVDDYVINVDLLPLAWPFIRSESVSLEAKWALLAELEPSLVNAYDCTLRATDAELSEMGLEDESGVVLTAATAQAYVERRVEGHLVHAASNLRWFALGISTVFDLRALWFVSDDDMSVILSGASREGAEGRLFGEEALRAAIVEAHGYSVGSREVAMMVSLVGGEFTREEQQFFLEFLTGSPRLPLNGLAGLGRKITVVRKELEGPREQTLPSCNTCFLYFKLPPYTSRAIMKARLLTAITEGRKNFSLS</sequence>
<keyword evidence="8" id="KW-0436">Ligase</keyword>
<dbReference type="OrthoDB" id="271273at2759"/>
<evidence type="ECO:0000313" key="9">
    <source>
        <dbReference type="Proteomes" id="UP000284403"/>
    </source>
</evidence>
<protein>
    <submittedName>
        <fullName evidence="8">Other hect domain ubiquitin protein ligase E3</fullName>
    </submittedName>
</protein>
<name>A0A3R7LLU3_9TRYP</name>
<dbReference type="GO" id="GO:0000209">
    <property type="term" value="P:protein polyubiquitination"/>
    <property type="evidence" value="ECO:0007669"/>
    <property type="project" value="TreeGrafter"/>
</dbReference>
<dbReference type="InterPro" id="IPR001876">
    <property type="entry name" value="Znf_RanBP2"/>
</dbReference>
<proteinExistence type="predicted"/>
<comment type="caution">
    <text evidence="8">The sequence shown here is derived from an EMBL/GenBank/DDBJ whole genome shotgun (WGS) entry which is preliminary data.</text>
</comment>
<dbReference type="SUPFAM" id="SSF56204">
    <property type="entry name" value="Hect, E3 ligase catalytic domain"/>
    <property type="match status" value="1"/>
</dbReference>
<dbReference type="InterPro" id="IPR035983">
    <property type="entry name" value="Hect_E3_ubiquitin_ligase"/>
</dbReference>
<evidence type="ECO:0000256" key="6">
    <source>
        <dbReference type="PROSITE-ProRule" id="PRU00104"/>
    </source>
</evidence>
<accession>A0A3R7LLU3</accession>
<dbReference type="Proteomes" id="UP000284403">
    <property type="component" value="Unassembled WGS sequence"/>
</dbReference>
<organism evidence="8 9">
    <name type="scientific">Trypanosoma conorhini</name>
    <dbReference type="NCBI Taxonomy" id="83891"/>
    <lineage>
        <taxon>Eukaryota</taxon>
        <taxon>Discoba</taxon>
        <taxon>Euglenozoa</taxon>
        <taxon>Kinetoplastea</taxon>
        <taxon>Metakinetoplastina</taxon>
        <taxon>Trypanosomatida</taxon>
        <taxon>Trypanosomatidae</taxon>
        <taxon>Trypanosoma</taxon>
    </lineage>
</organism>
<evidence type="ECO:0000256" key="3">
    <source>
        <dbReference type="ARBA" id="ARBA00022771"/>
    </source>
</evidence>
<dbReference type="PANTHER" id="PTHR45670">
    <property type="entry name" value="E3 UBIQUITIN-PROTEIN LIGASE TRIP12"/>
    <property type="match status" value="1"/>
</dbReference>
<keyword evidence="5" id="KW-0862">Zinc</keyword>
<dbReference type="GO" id="GO:0016874">
    <property type="term" value="F:ligase activity"/>
    <property type="evidence" value="ECO:0007669"/>
    <property type="project" value="UniProtKB-KW"/>
</dbReference>
<dbReference type="FunFam" id="3.30.2410.10:FF:000036">
    <property type="entry name" value="Ubiquitin-protein ligase, putative"/>
    <property type="match status" value="1"/>
</dbReference>
<dbReference type="GO" id="GO:0061630">
    <property type="term" value="F:ubiquitin protein ligase activity"/>
    <property type="evidence" value="ECO:0007669"/>
    <property type="project" value="InterPro"/>
</dbReference>
<dbReference type="InterPro" id="IPR000569">
    <property type="entry name" value="HECT_dom"/>
</dbReference>
<evidence type="ECO:0000256" key="2">
    <source>
        <dbReference type="ARBA" id="ARBA00022723"/>
    </source>
</evidence>
<feature type="active site" description="Glycyl thioester intermediate" evidence="6">
    <location>
        <position position="1249"/>
    </location>
</feature>
<feature type="domain" description="HECT" evidence="7">
    <location>
        <begin position="1127"/>
        <end position="1282"/>
    </location>
</feature>
<dbReference type="PANTHER" id="PTHR45670:SF15">
    <property type="entry name" value="LIGASE, PUTATIVE-RELATED"/>
    <property type="match status" value="1"/>
</dbReference>
<keyword evidence="3" id="KW-0863">Zinc-finger</keyword>
<dbReference type="GeneID" id="40314141"/>
<dbReference type="Gene3D" id="3.90.1750.10">
    <property type="entry name" value="Hect, E3 ligase catalytic domains"/>
    <property type="match status" value="1"/>
</dbReference>
<dbReference type="InterPro" id="IPR045322">
    <property type="entry name" value="HECTD1/TRIP12-like"/>
</dbReference>
<evidence type="ECO:0000259" key="7">
    <source>
        <dbReference type="PROSITE" id="PS50237"/>
    </source>
</evidence>
<dbReference type="EMBL" id="MKKU01000012">
    <property type="protein sequence ID" value="RNF27223.1"/>
    <property type="molecule type" value="Genomic_DNA"/>
</dbReference>
<dbReference type="SMART" id="SM00119">
    <property type="entry name" value="HECTc"/>
    <property type="match status" value="1"/>
</dbReference>
<gene>
    <name evidence="8" type="ORF">Tco025E_00530</name>
</gene>
<dbReference type="Pfam" id="PF00632">
    <property type="entry name" value="HECT"/>
    <property type="match status" value="1"/>
</dbReference>
<evidence type="ECO:0000256" key="1">
    <source>
        <dbReference type="ARBA" id="ARBA00022679"/>
    </source>
</evidence>
<keyword evidence="9" id="KW-1185">Reference proteome</keyword>
<keyword evidence="4 6" id="KW-0833">Ubl conjugation pathway</keyword>
<evidence type="ECO:0000256" key="5">
    <source>
        <dbReference type="ARBA" id="ARBA00022833"/>
    </source>
</evidence>
<evidence type="ECO:0000256" key="4">
    <source>
        <dbReference type="ARBA" id="ARBA00022786"/>
    </source>
</evidence>
<keyword evidence="2" id="KW-0479">Metal-binding</keyword>
<dbReference type="GO" id="GO:0043161">
    <property type="term" value="P:proteasome-mediated ubiquitin-dependent protein catabolic process"/>
    <property type="evidence" value="ECO:0007669"/>
    <property type="project" value="TreeGrafter"/>
</dbReference>
<dbReference type="GO" id="GO:0008270">
    <property type="term" value="F:zinc ion binding"/>
    <property type="evidence" value="ECO:0007669"/>
    <property type="project" value="UniProtKB-KW"/>
</dbReference>
<dbReference type="Gene3D" id="3.30.2410.10">
    <property type="entry name" value="Hect, E3 ligase catalytic domain"/>
    <property type="match status" value="1"/>
</dbReference>